<reference evidence="1 2" key="1">
    <citation type="submission" date="2019-11" db="EMBL/GenBank/DDBJ databases">
        <title>Comparative genomics of hydrocarbon-degrading Desulfosarcina strains.</title>
        <authorList>
            <person name="Watanabe M."/>
            <person name="Kojima H."/>
            <person name="Fukui M."/>
        </authorList>
    </citation>
    <scope>NUCLEOTIDE SEQUENCE [LARGE SCALE GENOMIC DNA]</scope>
    <source>
        <strain evidence="2">oXyS1</strain>
    </source>
</reference>
<name>A0A5K8A3G6_9BACT</name>
<dbReference type="Gene3D" id="3.30.565.10">
    <property type="entry name" value="Histidine kinase-like ATPase, C-terminal domain"/>
    <property type="match status" value="1"/>
</dbReference>
<evidence type="ECO:0000313" key="1">
    <source>
        <dbReference type="EMBL" id="BBO86840.1"/>
    </source>
</evidence>
<protein>
    <recommendedName>
        <fullName evidence="3">Histidine kinase domain-containing protein</fullName>
    </recommendedName>
</protein>
<dbReference type="InterPro" id="IPR029016">
    <property type="entry name" value="GAF-like_dom_sf"/>
</dbReference>
<keyword evidence="2" id="KW-1185">Reference proteome</keyword>
<evidence type="ECO:0000313" key="2">
    <source>
        <dbReference type="Proteomes" id="UP000422108"/>
    </source>
</evidence>
<dbReference type="EMBL" id="AP021879">
    <property type="protein sequence ID" value="BBO86840.1"/>
    <property type="molecule type" value="Genomic_DNA"/>
</dbReference>
<dbReference type="InterPro" id="IPR036890">
    <property type="entry name" value="HATPase_C_sf"/>
</dbReference>
<dbReference type="Gene3D" id="3.30.450.40">
    <property type="match status" value="1"/>
</dbReference>
<sequence length="539" mass="61241">MVGIDADIGQINLLPKSGPVEKLFIIKDKKPWLRDGMGLHPFDPQGGFTGRVIQSGKSILVEDIWSKTFQGEPNPFLQIRQEMNDEYVQEIKKPTASIIIVPIKRGGSTFCTIELSRYRGREPYNQSEKELVDDFAQKYGPLFMNYIIDIKNRVAINTAHRKLASLSRFIATDTIVNFRDAIGAYQKLSSADIGYGFFKTGGLSTSNVRLVAWFGDEVMEVFLQDFVASSDSVLSDGSDITYPVEGKADDRRLIRFRNRISTYPGLKQKERDFIIKCNDHIKSYVIYPLHMLSQDLGAVVLGSRRPKFEPFLKMQPFLSLYNSLFKSFLLNERVARHLSIISHQIHNPGFYCLASLKGTLVKKFPEVYCDPEVSKALVGLEVLLSSLHEQGLILKRRQKNIQLLKWLSAYISQLRASNPHLIINLCIEDNNLINKKVTGTYEQLEDIFENLFTNSTRSIIARQQQEDTVIGKIDINVELKGKTIIITFQDNGLPYKTVSGRGWPQVLSIMEALGGKIYKEENPYLVKLVFNIINTNGRE</sequence>
<organism evidence="1 2">
    <name type="scientific">Desulfosarcina ovata subsp. ovata</name>
    <dbReference type="NCBI Taxonomy" id="2752305"/>
    <lineage>
        <taxon>Bacteria</taxon>
        <taxon>Pseudomonadati</taxon>
        <taxon>Thermodesulfobacteriota</taxon>
        <taxon>Desulfobacteria</taxon>
        <taxon>Desulfobacterales</taxon>
        <taxon>Desulfosarcinaceae</taxon>
        <taxon>Desulfosarcina</taxon>
    </lineage>
</organism>
<dbReference type="SUPFAM" id="SSF55874">
    <property type="entry name" value="ATPase domain of HSP90 chaperone/DNA topoisomerase II/histidine kinase"/>
    <property type="match status" value="1"/>
</dbReference>
<gene>
    <name evidence="1" type="ORF">DSCOOX_00200</name>
</gene>
<dbReference type="Proteomes" id="UP000422108">
    <property type="component" value="Chromosome"/>
</dbReference>
<proteinExistence type="predicted"/>
<dbReference type="AlphaFoldDB" id="A0A5K8A3G6"/>
<accession>A0A5K8A3G6</accession>
<evidence type="ECO:0008006" key="3">
    <source>
        <dbReference type="Google" id="ProtNLM"/>
    </source>
</evidence>
<dbReference type="SUPFAM" id="SSF55781">
    <property type="entry name" value="GAF domain-like"/>
    <property type="match status" value="1"/>
</dbReference>